<dbReference type="Proteomes" id="UP000230069">
    <property type="component" value="Unassembled WGS sequence"/>
</dbReference>
<dbReference type="SMART" id="SM00575">
    <property type="entry name" value="ZnF_PMZ"/>
    <property type="match status" value="1"/>
</dbReference>
<keyword evidence="3" id="KW-0862">Zinc</keyword>
<evidence type="ECO:0000256" key="2">
    <source>
        <dbReference type="ARBA" id="ARBA00022771"/>
    </source>
</evidence>
<dbReference type="GO" id="GO:0008270">
    <property type="term" value="F:zinc ion binding"/>
    <property type="evidence" value="ECO:0007669"/>
    <property type="project" value="UniProtKB-KW"/>
</dbReference>
<gene>
    <name evidence="6" type="ORF">AQUCO_01000737v1</name>
</gene>
<evidence type="ECO:0000313" key="6">
    <source>
        <dbReference type="EMBL" id="PIA53068.1"/>
    </source>
</evidence>
<dbReference type="OrthoDB" id="1079152at2759"/>
<name>A0A2G5EBC1_AQUCA</name>
<accession>A0A2G5EBC1</accession>
<dbReference type="PANTHER" id="PTHR31973:SF187">
    <property type="entry name" value="MUTATOR TRANSPOSASE MUDRA PROTEIN"/>
    <property type="match status" value="1"/>
</dbReference>
<dbReference type="InterPro" id="IPR007527">
    <property type="entry name" value="Znf_SWIM"/>
</dbReference>
<dbReference type="STRING" id="218851.A0A2G5EBC1"/>
<keyword evidence="7" id="KW-1185">Reference proteome</keyword>
<dbReference type="PROSITE" id="PS50966">
    <property type="entry name" value="ZF_SWIM"/>
    <property type="match status" value="1"/>
</dbReference>
<feature type="domain" description="SWIM-type" evidence="5">
    <location>
        <begin position="410"/>
        <end position="442"/>
    </location>
</feature>
<protein>
    <recommendedName>
        <fullName evidence="5">SWIM-type domain-containing protein</fullName>
    </recommendedName>
</protein>
<evidence type="ECO:0000259" key="5">
    <source>
        <dbReference type="PROSITE" id="PS50966"/>
    </source>
</evidence>
<keyword evidence="1" id="KW-0479">Metal-binding</keyword>
<dbReference type="Pfam" id="PF10551">
    <property type="entry name" value="MULE"/>
    <property type="match status" value="1"/>
</dbReference>
<evidence type="ECO:0000313" key="7">
    <source>
        <dbReference type="Proteomes" id="UP000230069"/>
    </source>
</evidence>
<reference evidence="6 7" key="1">
    <citation type="submission" date="2017-09" db="EMBL/GenBank/DDBJ databases">
        <title>WGS assembly of Aquilegia coerulea Goldsmith.</title>
        <authorList>
            <person name="Hodges S."/>
            <person name="Kramer E."/>
            <person name="Nordborg M."/>
            <person name="Tomkins J."/>
            <person name="Borevitz J."/>
            <person name="Derieg N."/>
            <person name="Yan J."/>
            <person name="Mihaltcheva S."/>
            <person name="Hayes R.D."/>
            <person name="Rokhsar D."/>
        </authorList>
    </citation>
    <scope>NUCLEOTIDE SEQUENCE [LARGE SCALE GENOMIC DNA]</scope>
    <source>
        <strain evidence="7">cv. Goldsmith</strain>
    </source>
</reference>
<evidence type="ECO:0000256" key="1">
    <source>
        <dbReference type="ARBA" id="ARBA00022723"/>
    </source>
</evidence>
<dbReference type="PANTHER" id="PTHR31973">
    <property type="entry name" value="POLYPROTEIN, PUTATIVE-RELATED"/>
    <property type="match status" value="1"/>
</dbReference>
<evidence type="ECO:0000256" key="4">
    <source>
        <dbReference type="PROSITE-ProRule" id="PRU00325"/>
    </source>
</evidence>
<dbReference type="InterPro" id="IPR018289">
    <property type="entry name" value="MULE_transposase_dom"/>
</dbReference>
<dbReference type="InParanoid" id="A0A2G5EBC1"/>
<dbReference type="EMBL" id="KZ305027">
    <property type="protein sequence ID" value="PIA53068.1"/>
    <property type="molecule type" value="Genomic_DNA"/>
</dbReference>
<sequence length="556" mass="64130">MIFRCPAGGCKWYLYATPNGLDGSWIIKTLIDDHSCGNFRVGSKNRQANSDWVSRVCMRRLRKNPDLPPLKLVSAINEEYMVKISYKVAWLAKEKAMRKIRGSYSHSYQMLETYCNELKKVDPDAVTDILTNPLGNFECIFWTYGITIRAYKKTLRRIILVDGTFLKGRYPGTILTAIAVDGNNHIFPIAFAIVMKEKNESWGWFFTKLRDHVVGEDHEFILLSDRHKSIIQGVPKILPKAIHKYCSYHLSGKFGNKKIKFLVQEGAKTLNQDEFWGMMLRIWCMSSKAHEKLMDVGPVEKWASDFQEKSRSYNLIMCCMYGIVSTNHVESWNKMIVGERMMPVTTVLSMIRDNVIRHYRDYHNDSLKFNSPVTTWCQELIIHNASTARRCTVERVSAGIWTVTGLVRSCVVDLNKRTCTCKWFQHMGIPCAHAMAAIKDVGHDPYKFVDVFFLKETYMETYKEEWIPTPGKESWPTARPTRKILPPLKVCMPGRPKVVRKRGKAEGVPVQSRRCSRCKRRGHNKKTCTEFIDDYDLFTPMQFGEGPPLSPLNQTV</sequence>
<dbReference type="Pfam" id="PF04434">
    <property type="entry name" value="SWIM"/>
    <property type="match status" value="1"/>
</dbReference>
<evidence type="ECO:0000256" key="3">
    <source>
        <dbReference type="ARBA" id="ARBA00022833"/>
    </source>
</evidence>
<dbReference type="AlphaFoldDB" id="A0A2G5EBC1"/>
<keyword evidence="2 4" id="KW-0863">Zinc-finger</keyword>
<organism evidence="6 7">
    <name type="scientific">Aquilegia coerulea</name>
    <name type="common">Rocky mountain columbine</name>
    <dbReference type="NCBI Taxonomy" id="218851"/>
    <lineage>
        <taxon>Eukaryota</taxon>
        <taxon>Viridiplantae</taxon>
        <taxon>Streptophyta</taxon>
        <taxon>Embryophyta</taxon>
        <taxon>Tracheophyta</taxon>
        <taxon>Spermatophyta</taxon>
        <taxon>Magnoliopsida</taxon>
        <taxon>Ranunculales</taxon>
        <taxon>Ranunculaceae</taxon>
        <taxon>Thalictroideae</taxon>
        <taxon>Aquilegia</taxon>
    </lineage>
</organism>
<dbReference type="InterPro" id="IPR006564">
    <property type="entry name" value="Znf_PMZ"/>
</dbReference>
<proteinExistence type="predicted"/>